<dbReference type="SUPFAM" id="SSF51366">
    <property type="entry name" value="Ribulose-phoshate binding barrel"/>
    <property type="match status" value="1"/>
</dbReference>
<dbReference type="CDD" id="cd04726">
    <property type="entry name" value="KGPDC_HPS"/>
    <property type="match status" value="1"/>
</dbReference>
<evidence type="ECO:0000256" key="1">
    <source>
        <dbReference type="ARBA" id="ARBA00023239"/>
    </source>
</evidence>
<dbReference type="InterPro" id="IPR011060">
    <property type="entry name" value="RibuloseP-bd_barrel"/>
</dbReference>
<sequence>MAKENQPGTEGALERPRLQIALDTFDMPSALKPLNAAISKIDVIECGTVLIIAEGLKAVREIRALYPGKTILADVRIAEAGAVISRACFEAGANWVSVVAGASMTTVGQVVKVAQEFGGEVQIELGEKYDSDQARQWRELGATQVIVHRSRDAEAAGTLTWGENDKARIRELHDMGFKVTVTGGVTAKDLPFFEGVPVGVVISGRGIVKADDPLAAATELRDTIDRVWP</sequence>
<reference evidence="4 5" key="1">
    <citation type="journal article" date="2014" name="Appl. Environ. Microbiol.">
        <title>Genomic encyclopedia of type strains of the genus Bifidobacterium.</title>
        <authorList>
            <person name="Milani C."/>
            <person name="Lugli G.A."/>
            <person name="Duranti S."/>
            <person name="Turroni F."/>
            <person name="Bottacini F."/>
            <person name="Mangifesta M."/>
            <person name="Sanchez B."/>
            <person name="Viappiani A."/>
            <person name="Mancabelli L."/>
            <person name="Taminiau B."/>
            <person name="Delcenserie V."/>
            <person name="Barrangou R."/>
            <person name="Margolles A."/>
            <person name="van Sinderen D."/>
            <person name="Ventura M."/>
        </authorList>
    </citation>
    <scope>NUCLEOTIDE SEQUENCE [LARGE SCALE GENOMIC DNA]</scope>
    <source>
        <strain evidence="4 5">LMG 11587</strain>
    </source>
</reference>
<dbReference type="GO" id="GO:0006207">
    <property type="term" value="P:'de novo' pyrimidine nucleobase biosynthetic process"/>
    <property type="evidence" value="ECO:0007669"/>
    <property type="project" value="InterPro"/>
</dbReference>
<dbReference type="EC" id="4.1.1.85" evidence="4"/>
<dbReference type="InterPro" id="IPR001754">
    <property type="entry name" value="OMPdeCOase_dom"/>
</dbReference>
<keyword evidence="5" id="KW-1185">Reference proteome</keyword>
<dbReference type="GO" id="GO:0004590">
    <property type="term" value="F:orotidine-5'-phosphate decarboxylase activity"/>
    <property type="evidence" value="ECO:0007669"/>
    <property type="project" value="InterPro"/>
</dbReference>
<dbReference type="FunFam" id="3.20.20.70:FF:000022">
    <property type="entry name" value="3-keto-L-gulonate-6-phosphate decarboxylase UlaD"/>
    <property type="match status" value="1"/>
</dbReference>
<dbReference type="PANTHER" id="PTHR35039:SF3">
    <property type="entry name" value="3-KETO-L-GULONATE-6-PHOSPHATE DECARBOXYLASE SGBH-RELATED"/>
    <property type="match status" value="1"/>
</dbReference>
<dbReference type="PANTHER" id="PTHR35039">
    <property type="entry name" value="3-KETO-L-GULONATE-6-PHOSPHATE DECARBOXYLASE SGBH-RELATED"/>
    <property type="match status" value="1"/>
</dbReference>
<evidence type="ECO:0000313" key="4">
    <source>
        <dbReference type="EMBL" id="AIC92510.1"/>
    </source>
</evidence>
<accession>A0A087VVG4</accession>
<dbReference type="Proteomes" id="UP000028569">
    <property type="component" value="Chromosome"/>
</dbReference>
<dbReference type="RefSeq" id="WP_052109011.1">
    <property type="nucleotide sequence ID" value="NZ_CP006018.1"/>
</dbReference>
<dbReference type="EMBL" id="CP006018">
    <property type="protein sequence ID" value="AIC92510.1"/>
    <property type="molecule type" value="Genomic_DNA"/>
</dbReference>
<protein>
    <submittedName>
        <fullName evidence="4">3-keto-L-gulonate-6-phosphate decarboxylase</fullName>
        <ecNumber evidence="4">4.1.1.85</ecNumber>
    </submittedName>
</protein>
<dbReference type="AlphaFoldDB" id="A0A087VVG4"/>
<dbReference type="InterPro" id="IPR013785">
    <property type="entry name" value="Aldolase_TIM"/>
</dbReference>
<organism evidence="4 5">
    <name type="scientific">Bifidobacterium [indicum] DSM 20214 = LMG 11587</name>
    <dbReference type="NCBI Taxonomy" id="1341694"/>
    <lineage>
        <taxon>Bacteria</taxon>
        <taxon>Bacillati</taxon>
        <taxon>Actinomycetota</taxon>
        <taxon>Actinomycetes</taxon>
        <taxon>Bifidobacteriales</taxon>
        <taxon>Bifidobacteriaceae</taxon>
        <taxon>Bifidobacterium</taxon>
    </lineage>
</organism>
<gene>
    <name evidence="4" type="ORF">BINDI_1255</name>
</gene>
<dbReference type="InterPro" id="IPR041710">
    <property type="entry name" value="HPS/KGPDC"/>
</dbReference>
<dbReference type="GO" id="GO:0033982">
    <property type="term" value="F:3-dehydro-L-gulonate-6-phosphate decarboxylase activity"/>
    <property type="evidence" value="ECO:0007669"/>
    <property type="project" value="UniProtKB-EC"/>
</dbReference>
<dbReference type="Gene3D" id="3.20.20.70">
    <property type="entry name" value="Aldolase class I"/>
    <property type="match status" value="1"/>
</dbReference>
<name>A0A087VVG4_9BIFI</name>
<dbReference type="KEGG" id="bii:BINDI_1255"/>
<dbReference type="Pfam" id="PF00215">
    <property type="entry name" value="OMPdecase"/>
    <property type="match status" value="1"/>
</dbReference>
<dbReference type="GO" id="GO:0019854">
    <property type="term" value="P:L-ascorbic acid catabolic process"/>
    <property type="evidence" value="ECO:0007669"/>
    <property type="project" value="TreeGrafter"/>
</dbReference>
<dbReference type="OrthoDB" id="7943715at2"/>
<evidence type="ECO:0000259" key="3">
    <source>
        <dbReference type="SMART" id="SM00934"/>
    </source>
</evidence>
<dbReference type="SMART" id="SM00934">
    <property type="entry name" value="OMPdecase"/>
    <property type="match status" value="1"/>
</dbReference>
<dbReference type="NCBIfam" id="NF009832">
    <property type="entry name" value="PRK13306.1"/>
    <property type="match status" value="1"/>
</dbReference>
<keyword evidence="1 4" id="KW-0456">Lyase</keyword>
<keyword evidence="2" id="KW-0119">Carbohydrate metabolism</keyword>
<proteinExistence type="predicted"/>
<dbReference type="HOGENOM" id="CLU_081825_0_0_11"/>
<evidence type="ECO:0000313" key="5">
    <source>
        <dbReference type="Proteomes" id="UP000028569"/>
    </source>
</evidence>
<evidence type="ECO:0000256" key="2">
    <source>
        <dbReference type="ARBA" id="ARBA00023277"/>
    </source>
</evidence>
<feature type="domain" description="Orotidine 5'-phosphate decarboxylase" evidence="3">
    <location>
        <begin position="17"/>
        <end position="220"/>
    </location>
</feature>